<dbReference type="HOGENOM" id="CLU_504386_0_0_1"/>
<dbReference type="OrthoDB" id="2620490at2759"/>
<dbReference type="EMBL" id="KN840174">
    <property type="protein sequence ID" value="KIJ57692.1"/>
    <property type="molecule type" value="Genomic_DNA"/>
</dbReference>
<proteinExistence type="predicted"/>
<sequence length="540" mass="61106">MEFPIWATLAEWLGLQIGKHWREMSSLFTLTRSIFSHIINIPQVPSTRKFRSLTLISMLPPDELSQNLSENRPKKRARGAKTRNSRSATAPYQAIEPIVGSTEDVEMSPSTPITDGMPKDIPPKGCILHCAYCHDVGPNIWRCVACHLPVCVATTQSEGGCIDASPHTVTRDITVSQDTFRCPYCCRKKREAVPYAVRGYGIRNDFIRRNPHPLLGLFFTWSGFGRQYGFDMISRSLKEHFELEEHKLRMTSRAIRSGNSKPEALKPDFEWLEKIDNKSNLLVFVSTHCDTATGDLVVGGNSCQMTSVGINEFIDHYLGEDFRTASTKIHHHNQGSTRLDYTRGLVLCSCGETARGSRSMERLQLLVEFHAFDFILVFAGVSTIEVLIIPALSRFIENVFIFDLNLWTSLEKSFGEDTHALNVTPVVLCFRDPGNSAAGHVQTRMMALASFRECRPWGLDLYRCRKCHNPAYNMVFNASGHKYSGSKWLQTKMKYECLHCKHSERDVEAPGWVHPCSGENMFRVWYNWPLTSAQLAEVGA</sequence>
<accession>A0A0C9W6G0</accession>
<evidence type="ECO:0000313" key="3">
    <source>
        <dbReference type="Proteomes" id="UP000053820"/>
    </source>
</evidence>
<protein>
    <submittedName>
        <fullName evidence="2">Uncharacterized protein</fullName>
    </submittedName>
</protein>
<organism evidence="2 3">
    <name type="scientific">Hydnomerulius pinastri MD-312</name>
    <dbReference type="NCBI Taxonomy" id="994086"/>
    <lineage>
        <taxon>Eukaryota</taxon>
        <taxon>Fungi</taxon>
        <taxon>Dikarya</taxon>
        <taxon>Basidiomycota</taxon>
        <taxon>Agaricomycotina</taxon>
        <taxon>Agaricomycetes</taxon>
        <taxon>Agaricomycetidae</taxon>
        <taxon>Boletales</taxon>
        <taxon>Boletales incertae sedis</taxon>
        <taxon>Leucogyrophana</taxon>
    </lineage>
</organism>
<dbReference type="AlphaFoldDB" id="A0A0C9W6G0"/>
<name>A0A0C9W6G0_9AGAM</name>
<evidence type="ECO:0000256" key="1">
    <source>
        <dbReference type="SAM" id="MobiDB-lite"/>
    </source>
</evidence>
<dbReference type="Proteomes" id="UP000053820">
    <property type="component" value="Unassembled WGS sequence"/>
</dbReference>
<feature type="region of interest" description="Disordered" evidence="1">
    <location>
        <begin position="64"/>
        <end position="90"/>
    </location>
</feature>
<reference evidence="2 3" key="1">
    <citation type="submission" date="2014-04" db="EMBL/GenBank/DDBJ databases">
        <title>Evolutionary Origins and Diversification of the Mycorrhizal Mutualists.</title>
        <authorList>
            <consortium name="DOE Joint Genome Institute"/>
            <consortium name="Mycorrhizal Genomics Consortium"/>
            <person name="Kohler A."/>
            <person name="Kuo A."/>
            <person name="Nagy L.G."/>
            <person name="Floudas D."/>
            <person name="Copeland A."/>
            <person name="Barry K.W."/>
            <person name="Cichocki N."/>
            <person name="Veneault-Fourrey C."/>
            <person name="LaButti K."/>
            <person name="Lindquist E.A."/>
            <person name="Lipzen A."/>
            <person name="Lundell T."/>
            <person name="Morin E."/>
            <person name="Murat C."/>
            <person name="Riley R."/>
            <person name="Ohm R."/>
            <person name="Sun H."/>
            <person name="Tunlid A."/>
            <person name="Henrissat B."/>
            <person name="Grigoriev I.V."/>
            <person name="Hibbett D.S."/>
            <person name="Martin F."/>
        </authorList>
    </citation>
    <scope>NUCLEOTIDE SEQUENCE [LARGE SCALE GENOMIC DNA]</scope>
    <source>
        <strain evidence="2 3">MD-312</strain>
    </source>
</reference>
<evidence type="ECO:0000313" key="2">
    <source>
        <dbReference type="EMBL" id="KIJ57692.1"/>
    </source>
</evidence>
<feature type="compositionally biased region" description="Basic residues" evidence="1">
    <location>
        <begin position="73"/>
        <end position="84"/>
    </location>
</feature>
<keyword evidence="3" id="KW-1185">Reference proteome</keyword>
<gene>
    <name evidence="2" type="ORF">HYDPIDRAFT_120445</name>
</gene>